<protein>
    <submittedName>
        <fullName evidence="3">DUF2530 domain-containing protein</fullName>
    </submittedName>
</protein>
<organism evidence="3 4">
    <name type="scientific">Ornithinimicrobium faecis</name>
    <dbReference type="NCBI Taxonomy" id="2934158"/>
    <lineage>
        <taxon>Bacteria</taxon>
        <taxon>Bacillati</taxon>
        <taxon>Actinomycetota</taxon>
        <taxon>Actinomycetes</taxon>
        <taxon>Micrococcales</taxon>
        <taxon>Ornithinimicrobiaceae</taxon>
        <taxon>Ornithinimicrobium</taxon>
    </lineage>
</organism>
<feature type="transmembrane region" description="Helical" evidence="2">
    <location>
        <begin position="59"/>
        <end position="78"/>
    </location>
</feature>
<name>A0ABY4YS50_9MICO</name>
<dbReference type="Proteomes" id="UP001056455">
    <property type="component" value="Chromosome"/>
</dbReference>
<proteinExistence type="predicted"/>
<gene>
    <name evidence="3" type="ORF">NF556_18380</name>
</gene>
<evidence type="ECO:0000313" key="3">
    <source>
        <dbReference type="EMBL" id="USQ79538.1"/>
    </source>
</evidence>
<keyword evidence="2" id="KW-1133">Transmembrane helix</keyword>
<evidence type="ECO:0000256" key="2">
    <source>
        <dbReference type="SAM" id="Phobius"/>
    </source>
</evidence>
<evidence type="ECO:0000313" key="4">
    <source>
        <dbReference type="Proteomes" id="UP001056455"/>
    </source>
</evidence>
<accession>A0ABY4YS50</accession>
<evidence type="ECO:0000256" key="1">
    <source>
        <dbReference type="SAM" id="MobiDB-lite"/>
    </source>
</evidence>
<keyword evidence="2" id="KW-0812">Transmembrane</keyword>
<reference evidence="3" key="1">
    <citation type="submission" date="2022-06" db="EMBL/GenBank/DDBJ databases">
        <title>Ornithinimicrobium HY1793.</title>
        <authorList>
            <person name="Huang Y."/>
        </authorList>
    </citation>
    <scope>NUCLEOTIDE SEQUENCE</scope>
    <source>
        <strain evidence="3">HY1793</strain>
    </source>
</reference>
<sequence>MSDIPDREAVAQSGGLPQIDPPVANLPTLRILHWGMALWVVVLLVVLAVPALREGDRHWWVWVPVAGLSLGALGHIYLARGRGNAADA</sequence>
<keyword evidence="4" id="KW-1185">Reference proteome</keyword>
<dbReference type="RefSeq" id="WP_252592645.1">
    <property type="nucleotide sequence ID" value="NZ_CP099489.1"/>
</dbReference>
<feature type="region of interest" description="Disordered" evidence="1">
    <location>
        <begin position="1"/>
        <end position="21"/>
    </location>
</feature>
<keyword evidence="2" id="KW-0472">Membrane</keyword>
<feature type="transmembrane region" description="Helical" evidence="2">
    <location>
        <begin position="31"/>
        <end position="52"/>
    </location>
</feature>
<dbReference type="EMBL" id="CP099489">
    <property type="protein sequence ID" value="USQ79538.1"/>
    <property type="molecule type" value="Genomic_DNA"/>
</dbReference>